<dbReference type="EMBL" id="CM047942">
    <property type="protein sequence ID" value="KAI9901702.1"/>
    <property type="molecule type" value="Genomic_DNA"/>
</dbReference>
<organism evidence="1 2">
    <name type="scientific">Trichothecium roseum</name>
    <dbReference type="NCBI Taxonomy" id="47278"/>
    <lineage>
        <taxon>Eukaryota</taxon>
        <taxon>Fungi</taxon>
        <taxon>Dikarya</taxon>
        <taxon>Ascomycota</taxon>
        <taxon>Pezizomycotina</taxon>
        <taxon>Sordariomycetes</taxon>
        <taxon>Hypocreomycetidae</taxon>
        <taxon>Hypocreales</taxon>
        <taxon>Hypocreales incertae sedis</taxon>
        <taxon>Trichothecium</taxon>
    </lineage>
</organism>
<dbReference type="Proteomes" id="UP001163324">
    <property type="component" value="Chromosome 3"/>
</dbReference>
<gene>
    <name evidence="1" type="ORF">N3K66_003519</name>
</gene>
<evidence type="ECO:0000313" key="2">
    <source>
        <dbReference type="Proteomes" id="UP001163324"/>
    </source>
</evidence>
<comment type="caution">
    <text evidence="1">The sequence shown here is derived from an EMBL/GenBank/DDBJ whole genome shotgun (WGS) entry which is preliminary data.</text>
</comment>
<reference evidence="1" key="1">
    <citation type="submission" date="2022-10" db="EMBL/GenBank/DDBJ databases">
        <title>Complete Genome of Trichothecium roseum strain YXFP-22015, a Plant Pathogen Isolated from Citrus.</title>
        <authorList>
            <person name="Wang Y."/>
            <person name="Zhu L."/>
        </authorList>
    </citation>
    <scope>NUCLEOTIDE SEQUENCE</scope>
    <source>
        <strain evidence="1">YXFP-22015</strain>
    </source>
</reference>
<protein>
    <submittedName>
        <fullName evidence="1">Uncharacterized protein</fullName>
    </submittedName>
</protein>
<accession>A0ACC0V899</accession>
<proteinExistence type="predicted"/>
<evidence type="ECO:0000313" key="1">
    <source>
        <dbReference type="EMBL" id="KAI9901702.1"/>
    </source>
</evidence>
<keyword evidence="2" id="KW-1185">Reference proteome</keyword>
<sequence>MNNPNHRLPTLVVPESFPSPTGSNIVQTGRPSLWTQSHERQLVRLYVYTTLPLRIIIEIIFRGQDTKPGPDSANKKLNALLGKEPRWLHPRRDSDMNRRYDQLNQSPTRTMISEASYSRQHSNSAPPYPTFEVNEVKQEDQVNSANLNITQMWPQQLSTSNLESFSGMSSESTIVAPSIPHSRSASADHGVADFFAPASRRQSRMTTSTDQTTGSIRQYLPDKTEMYIQQIKRIVKRFTLRPERRIAMSPISEISTGGQTWVEDVDAPPSYNTRPFPLPGDFLSVDKYIQEPCFRQTEEHSRRWCMCFAEIYLQDSHWVTPGGYTMATAQVLGQTTGSFRIDVTDIFGNTLLHMVAARNPIYLCAILQQHNACKPLLYSKNTCGQTFLHLIDFNGHSFDVGAFCQLLDFLQYHDHIDCQFLLSERDCYGRTMFHMLLAAEVPRNVADFILQRYSQYIRSTRDAFGLLPNPGRDNDTGFDSPNFQSPCSSNPFDRHAALLRCVNQSLENPTMEDFEGKNGLHCLALASLHETNIVGDPIRVAVNGQRNNRSHEKQDDVSDCSTGRLTLRHNLVQNLLDAGVDPNHYDSQGNTPLMAFVAQLPEDGDYKIGGEIIDLLIANGAQIGDRNRAGETALQIAVRCGRKHAIKNLVDQNANVHVRDAAGRSLLDIVDIKVKSARGNGSKQVSRYEACRAHLTSKRGGAVQDPSVVDEWGRRQ</sequence>
<name>A0ACC0V899_9HYPO</name>